<organism evidence="1 2">
    <name type="scientific">[Ruminococcus] torques</name>
    <dbReference type="NCBI Taxonomy" id="33039"/>
    <lineage>
        <taxon>Bacteria</taxon>
        <taxon>Bacillati</taxon>
        <taxon>Bacillota</taxon>
        <taxon>Clostridia</taxon>
        <taxon>Lachnospirales</taxon>
        <taxon>Lachnospiraceae</taxon>
        <taxon>Mediterraneibacter</taxon>
    </lineage>
</organism>
<evidence type="ECO:0000313" key="2">
    <source>
        <dbReference type="Proteomes" id="UP000292665"/>
    </source>
</evidence>
<dbReference type="RefSeq" id="WP_129794995.1">
    <property type="nucleotide sequence ID" value="NZ_CATVPX010000052.1"/>
</dbReference>
<comment type="caution">
    <text evidence="1">The sequence shown here is derived from an EMBL/GenBank/DDBJ whole genome shotgun (WGS) entry which is preliminary data.</text>
</comment>
<name>A0A4Q5C440_9FIRM</name>
<sequence>MKKNKIEDIKGKLIPTARYDEKLHCFHQENGIYTDLYQIVSKDLVNGDPDEIEMDCFTWAKFYKTYGMDVEIISLMYPCNTTKQQEYWKHIAEKNQNPDFEPMIRKKISELEYRERYTVKKEFFLQFFWKTEAEIKSGRKAIESVIGVRKLHGECGITELLEEISPTKKEQVLFKIANKNSQIF</sequence>
<dbReference type="Proteomes" id="UP000292665">
    <property type="component" value="Unassembled WGS sequence"/>
</dbReference>
<accession>A0A4Q5C440</accession>
<evidence type="ECO:0000313" key="1">
    <source>
        <dbReference type="EMBL" id="RYS77843.1"/>
    </source>
</evidence>
<dbReference type="EMBL" id="RCYR01000029">
    <property type="protein sequence ID" value="RYS77843.1"/>
    <property type="molecule type" value="Genomic_DNA"/>
</dbReference>
<protein>
    <submittedName>
        <fullName evidence="1">Uncharacterized protein</fullName>
    </submittedName>
</protein>
<reference evidence="1 2" key="1">
    <citation type="journal article" date="2019" name="Science, e1252229">
        <title>Invertible promoters mediate bacterial phase variation, antibiotic resistance, and host adaptation in the gut.</title>
        <authorList>
            <person name="Jiang X."/>
            <person name="Hall A.B."/>
            <person name="Arthur T.D."/>
            <person name="Plichta D.R."/>
            <person name="Covington C.T."/>
            <person name="Poyet M."/>
            <person name="Crothers J."/>
            <person name="Moses P.L."/>
            <person name="Tolonen A.C."/>
            <person name="Vlamakis H."/>
            <person name="Alm E.J."/>
            <person name="Xavier R.J."/>
        </authorList>
    </citation>
    <scope>NUCLEOTIDE SEQUENCE [LARGE SCALE GENOMIC DNA]</scope>
    <source>
        <strain evidence="2">aa_0143</strain>
    </source>
</reference>
<proteinExistence type="predicted"/>
<gene>
    <name evidence="1" type="ORF">EAI93_11790</name>
</gene>
<dbReference type="AlphaFoldDB" id="A0A4Q5C440"/>